<evidence type="ECO:0000313" key="2">
    <source>
        <dbReference type="EMBL" id="RXS95750.1"/>
    </source>
</evidence>
<dbReference type="EMBL" id="SDMK01000002">
    <property type="protein sequence ID" value="RXS95750.1"/>
    <property type="molecule type" value="Genomic_DNA"/>
</dbReference>
<dbReference type="PIRSF" id="PIRSF002741">
    <property type="entry name" value="MppA"/>
    <property type="match status" value="1"/>
</dbReference>
<dbReference type="Gene3D" id="3.90.76.10">
    <property type="entry name" value="Dipeptide-binding Protein, Domain 1"/>
    <property type="match status" value="1"/>
</dbReference>
<dbReference type="OrthoDB" id="9796817at2"/>
<dbReference type="InterPro" id="IPR000914">
    <property type="entry name" value="SBP_5_dom"/>
</dbReference>
<gene>
    <name evidence="2" type="ORF">ESZ00_12075</name>
</gene>
<dbReference type="Pfam" id="PF00496">
    <property type="entry name" value="SBP_bac_5"/>
    <property type="match status" value="1"/>
</dbReference>
<protein>
    <submittedName>
        <fullName evidence="2">ABC transporter substrate-binding protein</fullName>
    </submittedName>
</protein>
<dbReference type="SUPFAM" id="SSF53850">
    <property type="entry name" value="Periplasmic binding protein-like II"/>
    <property type="match status" value="1"/>
</dbReference>
<dbReference type="CDD" id="cd00995">
    <property type="entry name" value="PBP2_NikA_DppA_OppA_like"/>
    <property type="match status" value="1"/>
</dbReference>
<dbReference type="GO" id="GO:0043190">
    <property type="term" value="C:ATP-binding cassette (ABC) transporter complex"/>
    <property type="evidence" value="ECO:0007669"/>
    <property type="project" value="InterPro"/>
</dbReference>
<evidence type="ECO:0000313" key="3">
    <source>
        <dbReference type="Proteomes" id="UP000290253"/>
    </source>
</evidence>
<dbReference type="GO" id="GO:1904680">
    <property type="term" value="F:peptide transmembrane transporter activity"/>
    <property type="evidence" value="ECO:0007669"/>
    <property type="project" value="TreeGrafter"/>
</dbReference>
<dbReference type="Gene3D" id="3.40.190.10">
    <property type="entry name" value="Periplasmic binding protein-like II"/>
    <property type="match status" value="1"/>
</dbReference>
<comment type="caution">
    <text evidence="2">The sequence shown here is derived from an EMBL/GenBank/DDBJ whole genome shotgun (WGS) entry which is preliminary data.</text>
</comment>
<dbReference type="InterPro" id="IPR039424">
    <property type="entry name" value="SBP_5"/>
</dbReference>
<dbReference type="PANTHER" id="PTHR30290">
    <property type="entry name" value="PERIPLASMIC BINDING COMPONENT OF ABC TRANSPORTER"/>
    <property type="match status" value="1"/>
</dbReference>
<sequence length="480" mass="53077">MLIESSPTSLDPRIGTDAQSERIYSLLFDPLVARNNRFGLDPALALSWQVPDPQTYIFHLRSGVHFQDGRPLTARDAKWTIDSILNGTVITVKSGSYRTIQSVDTPDPLTLVIHLKKPDPALLWNLCDGAFGVVPYGSGSDFWRHPVGSGPFRFVSQTIDKDVNIERSPNYWSTPAQLARVRFAVVPDATTRALELEKGSADVEVNALTPDMIETLRKQPSLTVEDGPGTTLAYTVFNMHDPLLKDARIRRAIALGINRPLIIQSLLCGEARVADSVLPPEQPLYWSAHGTPDEVSYNPARANALLDAAGYRRGPDGIRFHLGMKTSTDETTRLLAVILQQQLSQIGIALDLRSFEFATFYADLVKGAFQLAPSRWIGGNEQPDIFHYAYSATSFPPHGGNRGYYASPQLDALLDDAAATTSDSQRSDDYRKIQQVLAHDLPSLNLWYLDTVIVHSRRLTHVTTAPSGNFEFLKTATLSH</sequence>
<dbReference type="Proteomes" id="UP000290253">
    <property type="component" value="Unassembled WGS sequence"/>
</dbReference>
<dbReference type="GO" id="GO:0015833">
    <property type="term" value="P:peptide transport"/>
    <property type="evidence" value="ECO:0007669"/>
    <property type="project" value="TreeGrafter"/>
</dbReference>
<dbReference type="Gene3D" id="3.10.105.10">
    <property type="entry name" value="Dipeptide-binding Protein, Domain 3"/>
    <property type="match status" value="1"/>
</dbReference>
<feature type="domain" description="Solute-binding protein family 5" evidence="1">
    <location>
        <begin position="41"/>
        <end position="392"/>
    </location>
</feature>
<organism evidence="2 3">
    <name type="scientific">Silvibacterium dinghuense</name>
    <dbReference type="NCBI Taxonomy" id="1560006"/>
    <lineage>
        <taxon>Bacteria</taxon>
        <taxon>Pseudomonadati</taxon>
        <taxon>Acidobacteriota</taxon>
        <taxon>Terriglobia</taxon>
        <taxon>Terriglobales</taxon>
        <taxon>Acidobacteriaceae</taxon>
        <taxon>Silvibacterium</taxon>
    </lineage>
</organism>
<keyword evidence="3" id="KW-1185">Reference proteome</keyword>
<dbReference type="GO" id="GO:0030288">
    <property type="term" value="C:outer membrane-bounded periplasmic space"/>
    <property type="evidence" value="ECO:0007669"/>
    <property type="project" value="UniProtKB-ARBA"/>
</dbReference>
<proteinExistence type="predicted"/>
<evidence type="ECO:0000259" key="1">
    <source>
        <dbReference type="Pfam" id="PF00496"/>
    </source>
</evidence>
<reference evidence="2 3" key="1">
    <citation type="journal article" date="2016" name="Int. J. Syst. Evol. Microbiol.">
        <title>Acidipila dinghuensis sp. nov., an acidobacterium isolated from forest soil.</title>
        <authorList>
            <person name="Jiang Y.W."/>
            <person name="Wang J."/>
            <person name="Chen M.H."/>
            <person name="Lv Y.Y."/>
            <person name="Qiu L.H."/>
        </authorList>
    </citation>
    <scope>NUCLEOTIDE SEQUENCE [LARGE SCALE GENOMIC DNA]</scope>
    <source>
        <strain evidence="2 3">DHOF10</strain>
    </source>
</reference>
<dbReference type="InterPro" id="IPR030678">
    <property type="entry name" value="Peptide/Ni-bd"/>
</dbReference>
<dbReference type="AlphaFoldDB" id="A0A4V1NVH1"/>
<name>A0A4V1NVH1_9BACT</name>
<accession>A0A4V1NVH1</accession>